<evidence type="ECO:0000256" key="1">
    <source>
        <dbReference type="SAM" id="Phobius"/>
    </source>
</evidence>
<organism evidence="2 3">
    <name type="scientific">Romanomermis culicivorax</name>
    <name type="common">Nematode worm</name>
    <dbReference type="NCBI Taxonomy" id="13658"/>
    <lineage>
        <taxon>Eukaryota</taxon>
        <taxon>Metazoa</taxon>
        <taxon>Ecdysozoa</taxon>
        <taxon>Nematoda</taxon>
        <taxon>Enoplea</taxon>
        <taxon>Dorylaimia</taxon>
        <taxon>Mermithida</taxon>
        <taxon>Mermithoidea</taxon>
        <taxon>Mermithidae</taxon>
        <taxon>Romanomermis</taxon>
    </lineage>
</organism>
<proteinExistence type="predicted"/>
<dbReference type="Proteomes" id="UP000887565">
    <property type="component" value="Unplaced"/>
</dbReference>
<dbReference type="WBParaSite" id="nRc.2.0.1.t39694-RA">
    <property type="protein sequence ID" value="nRc.2.0.1.t39694-RA"/>
    <property type="gene ID" value="nRc.2.0.1.g39694"/>
</dbReference>
<protein>
    <submittedName>
        <fullName evidence="3">Uncharacterized protein</fullName>
    </submittedName>
</protein>
<keyword evidence="1" id="KW-0472">Membrane</keyword>
<name>A0A915KMM2_ROMCU</name>
<evidence type="ECO:0000313" key="3">
    <source>
        <dbReference type="WBParaSite" id="nRc.2.0.1.t39694-RA"/>
    </source>
</evidence>
<reference evidence="3" key="1">
    <citation type="submission" date="2022-11" db="UniProtKB">
        <authorList>
            <consortium name="WormBaseParasite"/>
        </authorList>
    </citation>
    <scope>IDENTIFICATION</scope>
</reference>
<feature type="transmembrane region" description="Helical" evidence="1">
    <location>
        <begin position="34"/>
        <end position="55"/>
    </location>
</feature>
<accession>A0A915KMM2</accession>
<evidence type="ECO:0000313" key="2">
    <source>
        <dbReference type="Proteomes" id="UP000887565"/>
    </source>
</evidence>
<dbReference type="AlphaFoldDB" id="A0A915KMM2"/>
<keyword evidence="2" id="KW-1185">Reference proteome</keyword>
<sequence>MITRTSIILKILKIDVKALNAFKIWFANEVPSRVVFLINVCIYALFSMNFAPFIYQSQANCPILAL</sequence>
<keyword evidence="1" id="KW-1133">Transmembrane helix</keyword>
<keyword evidence="1" id="KW-0812">Transmembrane</keyword>